<evidence type="ECO:0000313" key="1">
    <source>
        <dbReference type="EMBL" id="KAI3682837.1"/>
    </source>
</evidence>
<evidence type="ECO:0000313" key="2">
    <source>
        <dbReference type="Proteomes" id="UP001056120"/>
    </source>
</evidence>
<name>A0ACB8YCB3_9ASTR</name>
<gene>
    <name evidence="1" type="ORF">L1987_83143</name>
</gene>
<organism evidence="1 2">
    <name type="scientific">Smallanthus sonchifolius</name>
    <dbReference type="NCBI Taxonomy" id="185202"/>
    <lineage>
        <taxon>Eukaryota</taxon>
        <taxon>Viridiplantae</taxon>
        <taxon>Streptophyta</taxon>
        <taxon>Embryophyta</taxon>
        <taxon>Tracheophyta</taxon>
        <taxon>Spermatophyta</taxon>
        <taxon>Magnoliopsida</taxon>
        <taxon>eudicotyledons</taxon>
        <taxon>Gunneridae</taxon>
        <taxon>Pentapetalae</taxon>
        <taxon>asterids</taxon>
        <taxon>campanulids</taxon>
        <taxon>Asterales</taxon>
        <taxon>Asteraceae</taxon>
        <taxon>Asteroideae</taxon>
        <taxon>Heliantheae alliance</taxon>
        <taxon>Millerieae</taxon>
        <taxon>Smallanthus</taxon>
    </lineage>
</organism>
<protein>
    <submittedName>
        <fullName evidence="1">Uncharacterized protein</fullName>
    </submittedName>
</protein>
<reference evidence="1 2" key="2">
    <citation type="journal article" date="2022" name="Mol. Ecol. Resour.">
        <title>The genomes of chicory, endive, great burdock and yacon provide insights into Asteraceae paleo-polyploidization history and plant inulin production.</title>
        <authorList>
            <person name="Fan W."/>
            <person name="Wang S."/>
            <person name="Wang H."/>
            <person name="Wang A."/>
            <person name="Jiang F."/>
            <person name="Liu H."/>
            <person name="Zhao H."/>
            <person name="Xu D."/>
            <person name="Zhang Y."/>
        </authorList>
    </citation>
    <scope>NUCLEOTIDE SEQUENCE [LARGE SCALE GENOMIC DNA]</scope>
    <source>
        <strain evidence="2">cv. Yunnan</strain>
        <tissue evidence="1">Leaves</tissue>
    </source>
</reference>
<sequence>MAKNLGFKDFIPPYTKVKRKDVLNGVNYASAGSGILDESGDNLGEHFSFNKQILHHKKVISQIETLQGNKTYTKDYLKKCLYTIHIGSNDYINNYFAPKTLHKRHKFSPNLFATILINQLSQNLKWLYKLGARKFSVSGFGDIGCAPAEKRLFGNRNTCVKEINDALSMFMAKKRILLADLNRNLTDAKFVIPDLGIPKNVVPRFEGRFLQTFSQNK</sequence>
<dbReference type="Proteomes" id="UP001056120">
    <property type="component" value="Linkage Group LG28"/>
</dbReference>
<accession>A0ACB8YCB3</accession>
<proteinExistence type="predicted"/>
<comment type="caution">
    <text evidence="1">The sequence shown here is derived from an EMBL/GenBank/DDBJ whole genome shotgun (WGS) entry which is preliminary data.</text>
</comment>
<keyword evidence="2" id="KW-1185">Reference proteome</keyword>
<reference evidence="2" key="1">
    <citation type="journal article" date="2022" name="Mol. Ecol. Resour.">
        <title>The genomes of chicory, endive, great burdock and yacon provide insights into Asteraceae palaeo-polyploidization history and plant inulin production.</title>
        <authorList>
            <person name="Fan W."/>
            <person name="Wang S."/>
            <person name="Wang H."/>
            <person name="Wang A."/>
            <person name="Jiang F."/>
            <person name="Liu H."/>
            <person name="Zhao H."/>
            <person name="Xu D."/>
            <person name="Zhang Y."/>
        </authorList>
    </citation>
    <scope>NUCLEOTIDE SEQUENCE [LARGE SCALE GENOMIC DNA]</scope>
    <source>
        <strain evidence="2">cv. Yunnan</strain>
    </source>
</reference>
<dbReference type="EMBL" id="CM042045">
    <property type="protein sequence ID" value="KAI3682837.1"/>
    <property type="molecule type" value="Genomic_DNA"/>
</dbReference>